<dbReference type="Pfam" id="PF03909">
    <property type="entry name" value="BSD"/>
    <property type="match status" value="1"/>
</dbReference>
<organism evidence="3 4">
    <name type="scientific">Mya arenaria</name>
    <name type="common">Soft-shell clam</name>
    <dbReference type="NCBI Taxonomy" id="6604"/>
    <lineage>
        <taxon>Eukaryota</taxon>
        <taxon>Metazoa</taxon>
        <taxon>Spiralia</taxon>
        <taxon>Lophotrochozoa</taxon>
        <taxon>Mollusca</taxon>
        <taxon>Bivalvia</taxon>
        <taxon>Autobranchia</taxon>
        <taxon>Heteroconchia</taxon>
        <taxon>Euheterodonta</taxon>
        <taxon>Imparidentia</taxon>
        <taxon>Neoheterodontei</taxon>
        <taxon>Myida</taxon>
        <taxon>Myoidea</taxon>
        <taxon>Myidae</taxon>
        <taxon>Mya</taxon>
    </lineage>
</organism>
<dbReference type="SMART" id="SM00751">
    <property type="entry name" value="BSD"/>
    <property type="match status" value="1"/>
</dbReference>
<dbReference type="PANTHER" id="PTHR16019">
    <property type="entry name" value="SYNAPSE-ASSOCIATED PROTEIN"/>
    <property type="match status" value="1"/>
</dbReference>
<dbReference type="SUPFAM" id="SSF140383">
    <property type="entry name" value="BSD domain-like"/>
    <property type="match status" value="1"/>
</dbReference>
<accession>A0ABY7FQB6</accession>
<gene>
    <name evidence="3" type="ORF">MAR_036582</name>
</gene>
<dbReference type="Proteomes" id="UP001164746">
    <property type="component" value="Chromosome 13"/>
</dbReference>
<protein>
    <submittedName>
        <fullName evidence="3">BSDC1-like protein</fullName>
    </submittedName>
</protein>
<dbReference type="InterPro" id="IPR035925">
    <property type="entry name" value="BSD_dom_sf"/>
</dbReference>
<dbReference type="InterPro" id="IPR051494">
    <property type="entry name" value="BSD_domain-containing"/>
</dbReference>
<dbReference type="Gene3D" id="1.10.3970.10">
    <property type="entry name" value="BSD domain"/>
    <property type="match status" value="1"/>
</dbReference>
<feature type="compositionally biased region" description="Basic and acidic residues" evidence="1">
    <location>
        <begin position="207"/>
        <end position="227"/>
    </location>
</feature>
<evidence type="ECO:0000256" key="1">
    <source>
        <dbReference type="SAM" id="MobiDB-lite"/>
    </source>
</evidence>
<evidence type="ECO:0000313" key="3">
    <source>
        <dbReference type="EMBL" id="WAR22913.1"/>
    </source>
</evidence>
<keyword evidence="4" id="KW-1185">Reference proteome</keyword>
<feature type="region of interest" description="Disordered" evidence="1">
    <location>
        <begin position="493"/>
        <end position="513"/>
    </location>
</feature>
<proteinExistence type="predicted"/>
<dbReference type="PANTHER" id="PTHR16019:SF5">
    <property type="entry name" value="BSD DOMAIN-CONTAINING PROTEIN 1"/>
    <property type="match status" value="1"/>
</dbReference>
<dbReference type="InterPro" id="IPR005607">
    <property type="entry name" value="BSD_dom"/>
</dbReference>
<reference evidence="3" key="1">
    <citation type="submission" date="2022-11" db="EMBL/GenBank/DDBJ databases">
        <title>Centuries of genome instability and evolution in soft-shell clam transmissible cancer (bioRxiv).</title>
        <authorList>
            <person name="Hart S.F.M."/>
            <person name="Yonemitsu M.A."/>
            <person name="Giersch R.M."/>
            <person name="Beal B.F."/>
            <person name="Arriagada G."/>
            <person name="Davis B.W."/>
            <person name="Ostrander E.A."/>
            <person name="Goff S.P."/>
            <person name="Metzger M.J."/>
        </authorList>
    </citation>
    <scope>NUCLEOTIDE SEQUENCE</scope>
    <source>
        <strain evidence="3">MELC-2E11</strain>
        <tissue evidence="3">Siphon/mantle</tissue>
    </source>
</reference>
<feature type="compositionally biased region" description="Basic and acidic residues" evidence="1">
    <location>
        <begin position="264"/>
        <end position="280"/>
    </location>
</feature>
<feature type="compositionally biased region" description="Basic and acidic residues" evidence="1">
    <location>
        <begin position="247"/>
        <end position="257"/>
    </location>
</feature>
<evidence type="ECO:0000259" key="2">
    <source>
        <dbReference type="PROSITE" id="PS50858"/>
    </source>
</evidence>
<name>A0ABY7FQB6_MYAAR</name>
<sequence>MAEKEKGSSEAGSWWGGLLAAAKHQTEKAMEMVSTDLAEFTSTMQNDTKKVVEKTKETLQTSGDEVEGHTASDRVKHGFFSLMEGITKALTVDPEDTEPARLPPPQPGDGIFDRAKARLRAIQVDTGTYLNDPSGSSQLYADWLKSFDIEAHKGEISELLVSMVEVRSLYTTLVPSEVSHQDFWRRYFYKLYQLSVDEARKQALMRQDEWSGDEDGPRLEPAREDPSSRLQPGSVGADNDDMPSGKSGEHENKKAEQTDGDMGAVKDKPSEVEASSHVKLKDTKTKKNVNVQRAMKSGDRTVFAEPTNVNQDKVIQTSEISVKSVVIAQEKSSEVETQVKGQVNDNSETSVIACDTNDDKTVNDTHKREDEITVVKEVTEPVNEMTVVKEVKEPENEMTVVKEVTEPENVMTVVKEVTEPENEMTVVKEVTEPENEMTMVKEVTEPVKNVTEVTESMATGTSKMATDVIGVIEDGIGALKTKVKGDMVVVGDRISPSSESSENKESVTEDWEQDFDDVEVTAEDLQAAHQLAEKLNMSATEYNTLTGEEEEDWENWE</sequence>
<evidence type="ECO:0000313" key="4">
    <source>
        <dbReference type="Proteomes" id="UP001164746"/>
    </source>
</evidence>
<dbReference type="EMBL" id="CP111024">
    <property type="protein sequence ID" value="WAR22913.1"/>
    <property type="molecule type" value="Genomic_DNA"/>
</dbReference>
<feature type="region of interest" description="Disordered" evidence="1">
    <location>
        <begin position="207"/>
        <end position="280"/>
    </location>
</feature>
<feature type="domain" description="BSD" evidence="2">
    <location>
        <begin position="143"/>
        <end position="195"/>
    </location>
</feature>
<dbReference type="PROSITE" id="PS50858">
    <property type="entry name" value="BSD"/>
    <property type="match status" value="1"/>
</dbReference>